<dbReference type="EMBL" id="BDEC01000029">
    <property type="protein sequence ID" value="GBD67923.1"/>
    <property type="molecule type" value="Genomic_DNA"/>
</dbReference>
<proteinExistence type="predicted"/>
<accession>A0A2H6CXU5</accession>
<reference evidence="1 2" key="1">
    <citation type="submission" date="2016-05" db="EMBL/GenBank/DDBJ databases">
        <title>Whole genome sequencing of Tetragenococcus halophilus subsp. halophilus NISL 7118.</title>
        <authorList>
            <person name="Shiwa Y."/>
            <person name="Nishimura I."/>
            <person name="Yoshikawa H."/>
            <person name="Koyama Y."/>
            <person name="Oguma T."/>
        </authorList>
    </citation>
    <scope>NUCLEOTIDE SEQUENCE [LARGE SCALE GENOMIC DNA]</scope>
    <source>
        <strain evidence="1 2">NISL 7118</strain>
    </source>
</reference>
<dbReference type="RefSeq" id="WP_014123969.1">
    <property type="nucleotide sequence ID" value="NZ_BDEB01000054.1"/>
</dbReference>
<evidence type="ECO:0000313" key="2">
    <source>
        <dbReference type="Proteomes" id="UP000236214"/>
    </source>
</evidence>
<evidence type="ECO:0000313" key="1">
    <source>
        <dbReference type="EMBL" id="GBD67923.1"/>
    </source>
</evidence>
<protein>
    <submittedName>
        <fullName evidence="1">Uncharacterized protein</fullName>
    </submittedName>
</protein>
<dbReference type="GeneID" id="64054808"/>
<organism evidence="1 2">
    <name type="scientific">Tetragenococcus halophilus subsp. halophilus</name>
    <dbReference type="NCBI Taxonomy" id="1513897"/>
    <lineage>
        <taxon>Bacteria</taxon>
        <taxon>Bacillati</taxon>
        <taxon>Bacillota</taxon>
        <taxon>Bacilli</taxon>
        <taxon>Lactobacillales</taxon>
        <taxon>Enterococcaceae</taxon>
        <taxon>Tetragenococcus</taxon>
    </lineage>
</organism>
<gene>
    <name evidence="1" type="ORF">TEHN7118_0729</name>
</gene>
<dbReference type="Proteomes" id="UP000236214">
    <property type="component" value="Unassembled WGS sequence"/>
</dbReference>
<dbReference type="AlphaFoldDB" id="A0A2H6CXU5"/>
<keyword evidence="2" id="KW-1185">Reference proteome</keyword>
<name>A0A2H6CXU5_TETHA</name>
<comment type="caution">
    <text evidence="1">The sequence shown here is derived from an EMBL/GenBank/DDBJ whole genome shotgun (WGS) entry which is preliminary data.</text>
</comment>
<sequence>MMSTGMGIMSMLSPVLTYVALAAGIYAIIRLAVRHAINDTKEKTTIKTKAGAFFTGAWFWLIVAVVVFIISMAMSIFPYMGMGM</sequence>